<keyword evidence="6 8" id="KW-1133">Transmembrane helix</keyword>
<reference evidence="10" key="1">
    <citation type="submission" date="2020-11" db="EMBL/GenBank/DDBJ databases">
        <title>Nocardioides sp. nov., isolated from Soil of Cynanchum wilfordii Hemsley rhizosphere.</title>
        <authorList>
            <person name="Lee J.-S."/>
            <person name="Suh M.K."/>
            <person name="Kim J.-S."/>
        </authorList>
    </citation>
    <scope>NUCLEOTIDE SEQUENCE</scope>
    <source>
        <strain evidence="10">KCTC 19275</strain>
    </source>
</reference>
<feature type="transmembrane region" description="Helical" evidence="8">
    <location>
        <begin position="318"/>
        <end position="340"/>
    </location>
</feature>
<dbReference type="CDD" id="cd06261">
    <property type="entry name" value="TM_PBP2"/>
    <property type="match status" value="2"/>
</dbReference>
<feature type="transmembrane region" description="Helical" evidence="8">
    <location>
        <begin position="436"/>
        <end position="463"/>
    </location>
</feature>
<dbReference type="GO" id="GO:0055085">
    <property type="term" value="P:transmembrane transport"/>
    <property type="evidence" value="ECO:0007669"/>
    <property type="project" value="InterPro"/>
</dbReference>
<organism evidence="10 11">
    <name type="scientific">Nocardioides islandensis</name>
    <dbReference type="NCBI Taxonomy" id="433663"/>
    <lineage>
        <taxon>Bacteria</taxon>
        <taxon>Bacillati</taxon>
        <taxon>Actinomycetota</taxon>
        <taxon>Actinomycetes</taxon>
        <taxon>Propionibacteriales</taxon>
        <taxon>Nocardioidaceae</taxon>
        <taxon>Nocardioides</taxon>
    </lineage>
</organism>
<dbReference type="PROSITE" id="PS50928">
    <property type="entry name" value="ABC_TM1"/>
    <property type="match status" value="2"/>
</dbReference>
<feature type="transmembrane region" description="Helical" evidence="8">
    <location>
        <begin position="352"/>
        <end position="374"/>
    </location>
</feature>
<feature type="transmembrane region" description="Helical" evidence="8">
    <location>
        <begin position="127"/>
        <end position="147"/>
    </location>
</feature>
<protein>
    <submittedName>
        <fullName evidence="10">Iron ABC transporter permease</fullName>
    </submittedName>
</protein>
<feature type="transmembrane region" description="Helical" evidence="8">
    <location>
        <begin position="97"/>
        <end position="115"/>
    </location>
</feature>
<evidence type="ECO:0000256" key="7">
    <source>
        <dbReference type="ARBA" id="ARBA00023136"/>
    </source>
</evidence>
<evidence type="ECO:0000259" key="9">
    <source>
        <dbReference type="PROSITE" id="PS50928"/>
    </source>
</evidence>
<proteinExistence type="inferred from homology"/>
<dbReference type="EMBL" id="JADKPN010000005">
    <property type="protein sequence ID" value="MBF4763562.1"/>
    <property type="molecule type" value="Genomic_DNA"/>
</dbReference>
<dbReference type="Gene3D" id="1.10.3720.10">
    <property type="entry name" value="MetI-like"/>
    <property type="match status" value="2"/>
</dbReference>
<accession>A0A930VBM6</accession>
<name>A0A930VBM6_9ACTN</name>
<evidence type="ECO:0000256" key="3">
    <source>
        <dbReference type="ARBA" id="ARBA00022475"/>
    </source>
</evidence>
<evidence type="ECO:0000256" key="4">
    <source>
        <dbReference type="ARBA" id="ARBA00022519"/>
    </source>
</evidence>
<dbReference type="Pfam" id="PF00528">
    <property type="entry name" value="BPD_transp_1"/>
    <property type="match status" value="2"/>
</dbReference>
<feature type="transmembrane region" description="Helical" evidence="8">
    <location>
        <begin position="274"/>
        <end position="298"/>
    </location>
</feature>
<comment type="caution">
    <text evidence="10">The sequence shown here is derived from an EMBL/GenBank/DDBJ whole genome shotgun (WGS) entry which is preliminary data.</text>
</comment>
<evidence type="ECO:0000313" key="10">
    <source>
        <dbReference type="EMBL" id="MBF4763562.1"/>
    </source>
</evidence>
<evidence type="ECO:0000256" key="6">
    <source>
        <dbReference type="ARBA" id="ARBA00022989"/>
    </source>
</evidence>
<feature type="transmembrane region" description="Helical" evidence="8">
    <location>
        <begin position="380"/>
        <end position="401"/>
    </location>
</feature>
<evidence type="ECO:0000313" key="11">
    <source>
        <dbReference type="Proteomes" id="UP000640489"/>
    </source>
</evidence>
<dbReference type="InterPro" id="IPR035906">
    <property type="entry name" value="MetI-like_sf"/>
</dbReference>
<feature type="domain" description="ABC transmembrane type-1" evidence="9">
    <location>
        <begin position="59"/>
        <end position="242"/>
    </location>
</feature>
<dbReference type="AlphaFoldDB" id="A0A930VBM6"/>
<evidence type="ECO:0000256" key="8">
    <source>
        <dbReference type="RuleBase" id="RU363032"/>
    </source>
</evidence>
<dbReference type="GO" id="GO:0005886">
    <property type="term" value="C:plasma membrane"/>
    <property type="evidence" value="ECO:0007669"/>
    <property type="project" value="UniProtKB-SubCell"/>
</dbReference>
<evidence type="ECO:0000256" key="5">
    <source>
        <dbReference type="ARBA" id="ARBA00022692"/>
    </source>
</evidence>
<keyword evidence="11" id="KW-1185">Reference proteome</keyword>
<feature type="transmembrane region" description="Helical" evidence="8">
    <location>
        <begin position="483"/>
        <end position="504"/>
    </location>
</feature>
<feature type="transmembrane region" description="Helical" evidence="8">
    <location>
        <begin position="168"/>
        <end position="193"/>
    </location>
</feature>
<feature type="domain" description="ABC transmembrane type-1" evidence="9">
    <location>
        <begin position="314"/>
        <end position="504"/>
    </location>
</feature>
<dbReference type="Proteomes" id="UP000640489">
    <property type="component" value="Unassembled WGS sequence"/>
</dbReference>
<gene>
    <name evidence="10" type="ORF">ISU07_10520</name>
</gene>
<keyword evidence="5 8" id="KW-0812">Transmembrane</keyword>
<sequence>MTAPTRAGAPGPGAVLALLGVLVAATCLLPLGYVVVSSAQLGPGEAMDFLVRPRVGRLLWNTTRLLLGGVTLSVVLGVACAWLVVRTNLPGRHLWHGLLAAPLAVPAFVNGWGWVSTTHGVRSFWGAVLVVSLSYYPLVYLPTVAALRRLDSGLEDVAASLGHRSVATFLRVVLPAISPAVLGGALLVGLHLLGEYGALQILNYPTLTTGILDQYRTSFNGPAATLLALVLVAFCLLLLALELLARGQRRRSRVGSGVNRLATRTRLGSSAAPVVLGLTGLAVLSLGVPLASLARWLVRGTSTAFPVGELTSATFTTLGLAVAGGLVATVAALPVAWLAVRHRGVLATAIERSVYPANALPGIVVALALVTVSIRSVPALYQTIPLLVLGYSILFLPRAVVSVRGTLELAPPVLDDVARSLGCTDVEAARRVTLPLILPGLGASLALVSLAVSTELTATLLLSPIGTNTLATRFWQQAYSVQYGAAAPYAVLLILLSVPATWLLSRAANRDGLRAPVRPLGAVT</sequence>
<feature type="transmembrane region" description="Helical" evidence="8">
    <location>
        <begin position="223"/>
        <end position="244"/>
    </location>
</feature>
<comment type="subcellular location">
    <subcellularLocation>
        <location evidence="1">Cell inner membrane</location>
        <topology evidence="1">Multi-pass membrane protein</topology>
    </subcellularLocation>
    <subcellularLocation>
        <location evidence="8">Cell membrane</location>
        <topology evidence="8">Multi-pass membrane protein</topology>
    </subcellularLocation>
</comment>
<keyword evidence="3" id="KW-1003">Cell membrane</keyword>
<keyword evidence="4" id="KW-0997">Cell inner membrane</keyword>
<evidence type="ECO:0000256" key="2">
    <source>
        <dbReference type="ARBA" id="ARBA00022448"/>
    </source>
</evidence>
<evidence type="ECO:0000256" key="1">
    <source>
        <dbReference type="ARBA" id="ARBA00004429"/>
    </source>
</evidence>
<comment type="similarity">
    <text evidence="8">Belongs to the binding-protein-dependent transport system permease family.</text>
</comment>
<dbReference type="PANTHER" id="PTHR43357:SF3">
    <property type="entry name" value="FE(3+)-TRANSPORT SYSTEM PERMEASE PROTEIN FBPB 2"/>
    <property type="match status" value="1"/>
</dbReference>
<keyword evidence="2 8" id="KW-0813">Transport</keyword>
<feature type="transmembrane region" description="Helical" evidence="8">
    <location>
        <begin position="65"/>
        <end position="85"/>
    </location>
</feature>
<keyword evidence="7 8" id="KW-0472">Membrane</keyword>
<dbReference type="PANTHER" id="PTHR43357">
    <property type="entry name" value="INNER MEMBRANE ABC TRANSPORTER PERMEASE PROTEIN YDCV"/>
    <property type="match status" value="1"/>
</dbReference>
<dbReference type="InterPro" id="IPR000515">
    <property type="entry name" value="MetI-like"/>
</dbReference>
<dbReference type="SUPFAM" id="SSF161098">
    <property type="entry name" value="MetI-like"/>
    <property type="match status" value="2"/>
</dbReference>